<dbReference type="Proteomes" id="UP000235672">
    <property type="component" value="Unassembled WGS sequence"/>
</dbReference>
<evidence type="ECO:0000313" key="3">
    <source>
        <dbReference type="EMBL" id="PMD20124.1"/>
    </source>
</evidence>
<dbReference type="Gene3D" id="3.50.30.50">
    <property type="entry name" value="Putative cyclase"/>
    <property type="match status" value="1"/>
</dbReference>
<dbReference type="PANTHER" id="PTHR34861:SF10">
    <property type="entry name" value="CYCLASE"/>
    <property type="match status" value="1"/>
</dbReference>
<dbReference type="AlphaFoldDB" id="A0A2J6Q1N9"/>
<accession>A0A2J6Q1N9</accession>
<dbReference type="OrthoDB" id="5396at2759"/>
<evidence type="ECO:0000256" key="1">
    <source>
        <dbReference type="ARBA" id="ARBA00007865"/>
    </source>
</evidence>
<proteinExistence type="inferred from homology"/>
<dbReference type="GO" id="GO:0019441">
    <property type="term" value="P:L-tryptophan catabolic process to kynurenine"/>
    <property type="evidence" value="ECO:0007669"/>
    <property type="project" value="InterPro"/>
</dbReference>
<sequence>MSFVPAQTTRPNGGKSDENFRYDKNAKSFPTRKELPQVEGTPPGAAWFWGPDDYIGRLNLLTDERIKAASKFIKSGTLVPLNLPLDMPLVPAFGREPFEHEIKTLVPGMSYDDKYKLNTQSGTQFDGFRHFAHLPSQTFYNGTKEADIVGPNANLKCSIHHWAEHGIAGRGVFLDYWAYAKAQGTTYDPFDHYAIPHSELVACGKAQGIDIRPESQGGDILPGDILLIRSGWKETYDTKKPEERKVAALREEVPGPHDGQRWAGISQEEANVDWIHDCYFAAVGGDSVTFEAWPSLKEDYYLHEYLLACWGVPNGEMWDLERLSEACKEQNQFIFFLTSSPNNCHYGVSTHANAMAII</sequence>
<evidence type="ECO:0000313" key="4">
    <source>
        <dbReference type="Proteomes" id="UP000235672"/>
    </source>
</evidence>
<keyword evidence="4" id="KW-1185">Reference proteome</keyword>
<evidence type="ECO:0000256" key="2">
    <source>
        <dbReference type="SAM" id="MobiDB-lite"/>
    </source>
</evidence>
<dbReference type="Pfam" id="PF04199">
    <property type="entry name" value="Cyclase"/>
    <property type="match status" value="1"/>
</dbReference>
<name>A0A2J6Q1N9_9HELO</name>
<protein>
    <recommendedName>
        <fullName evidence="5">Cyclase</fullName>
    </recommendedName>
</protein>
<dbReference type="InterPro" id="IPR037175">
    <property type="entry name" value="KFase_sf"/>
</dbReference>
<comment type="similarity">
    <text evidence="1">Belongs to the Cyclase 1 superfamily.</text>
</comment>
<feature type="region of interest" description="Disordered" evidence="2">
    <location>
        <begin position="1"/>
        <end position="22"/>
    </location>
</feature>
<evidence type="ECO:0008006" key="5">
    <source>
        <dbReference type="Google" id="ProtNLM"/>
    </source>
</evidence>
<dbReference type="GO" id="GO:0004061">
    <property type="term" value="F:arylformamidase activity"/>
    <property type="evidence" value="ECO:0007669"/>
    <property type="project" value="InterPro"/>
</dbReference>
<dbReference type="InterPro" id="IPR007325">
    <property type="entry name" value="KFase/CYL"/>
</dbReference>
<organism evidence="3 4">
    <name type="scientific">Hyaloscypha hepaticicola</name>
    <dbReference type="NCBI Taxonomy" id="2082293"/>
    <lineage>
        <taxon>Eukaryota</taxon>
        <taxon>Fungi</taxon>
        <taxon>Dikarya</taxon>
        <taxon>Ascomycota</taxon>
        <taxon>Pezizomycotina</taxon>
        <taxon>Leotiomycetes</taxon>
        <taxon>Helotiales</taxon>
        <taxon>Hyaloscyphaceae</taxon>
        <taxon>Hyaloscypha</taxon>
    </lineage>
</organism>
<dbReference type="PANTHER" id="PTHR34861">
    <property type="match status" value="1"/>
</dbReference>
<reference evidence="3 4" key="1">
    <citation type="submission" date="2016-05" db="EMBL/GenBank/DDBJ databases">
        <title>A degradative enzymes factory behind the ericoid mycorrhizal symbiosis.</title>
        <authorList>
            <consortium name="DOE Joint Genome Institute"/>
            <person name="Martino E."/>
            <person name="Morin E."/>
            <person name="Grelet G."/>
            <person name="Kuo A."/>
            <person name="Kohler A."/>
            <person name="Daghino S."/>
            <person name="Barry K."/>
            <person name="Choi C."/>
            <person name="Cichocki N."/>
            <person name="Clum A."/>
            <person name="Copeland A."/>
            <person name="Hainaut M."/>
            <person name="Haridas S."/>
            <person name="Labutti K."/>
            <person name="Lindquist E."/>
            <person name="Lipzen A."/>
            <person name="Khouja H.-R."/>
            <person name="Murat C."/>
            <person name="Ohm R."/>
            <person name="Olson A."/>
            <person name="Spatafora J."/>
            <person name="Veneault-Fourrey C."/>
            <person name="Henrissat B."/>
            <person name="Grigoriev I."/>
            <person name="Martin F."/>
            <person name="Perotto S."/>
        </authorList>
    </citation>
    <scope>NUCLEOTIDE SEQUENCE [LARGE SCALE GENOMIC DNA]</scope>
    <source>
        <strain evidence="3 4">UAMH 7357</strain>
    </source>
</reference>
<gene>
    <name evidence="3" type="ORF">NA56DRAFT_574268</name>
</gene>
<feature type="compositionally biased region" description="Polar residues" evidence="2">
    <location>
        <begin position="1"/>
        <end position="11"/>
    </location>
</feature>
<dbReference type="SUPFAM" id="SSF102198">
    <property type="entry name" value="Putative cyclase"/>
    <property type="match status" value="1"/>
</dbReference>
<dbReference type="EMBL" id="KZ613486">
    <property type="protein sequence ID" value="PMD20124.1"/>
    <property type="molecule type" value="Genomic_DNA"/>
</dbReference>